<dbReference type="GO" id="GO:0022904">
    <property type="term" value="P:respiratory electron transport chain"/>
    <property type="evidence" value="ECO:0007669"/>
    <property type="project" value="InterPro"/>
</dbReference>
<keyword evidence="3" id="KW-0813">Transport</keyword>
<dbReference type="PANTHER" id="PTHR12653:SF0">
    <property type="entry name" value="NADH DEHYDROGENASE [UBIQUINONE] 1 ALPHA SUBCOMPLEX SUBUNIT 5"/>
    <property type="match status" value="1"/>
</dbReference>
<evidence type="ECO:0000256" key="6">
    <source>
        <dbReference type="ARBA" id="ARBA00022982"/>
    </source>
</evidence>
<dbReference type="eggNOG" id="KOG3365">
    <property type="taxonomic scope" value="Eukaryota"/>
</dbReference>
<evidence type="ECO:0000256" key="8">
    <source>
        <dbReference type="ARBA" id="ARBA00023136"/>
    </source>
</evidence>
<dbReference type="Proteomes" id="UP000008141">
    <property type="component" value="Unassembled WGS sequence"/>
</dbReference>
<name>E1ZKB7_CHLVA</name>
<organism evidence="10">
    <name type="scientific">Chlorella variabilis</name>
    <name type="common">Green alga</name>
    <dbReference type="NCBI Taxonomy" id="554065"/>
    <lineage>
        <taxon>Eukaryota</taxon>
        <taxon>Viridiplantae</taxon>
        <taxon>Chlorophyta</taxon>
        <taxon>core chlorophytes</taxon>
        <taxon>Trebouxiophyceae</taxon>
        <taxon>Chlorellales</taxon>
        <taxon>Chlorellaceae</taxon>
        <taxon>Chlorella clade</taxon>
        <taxon>Chlorella</taxon>
    </lineage>
</organism>
<evidence type="ECO:0000313" key="9">
    <source>
        <dbReference type="EMBL" id="EFN53778.1"/>
    </source>
</evidence>
<proteinExistence type="inferred from homology"/>
<dbReference type="GeneID" id="17353261"/>
<evidence type="ECO:0000256" key="3">
    <source>
        <dbReference type="ARBA" id="ARBA00022448"/>
    </source>
</evidence>
<dbReference type="Pfam" id="PF04716">
    <property type="entry name" value="ETC_C1_NDUFA5"/>
    <property type="match status" value="1"/>
</dbReference>
<evidence type="ECO:0000256" key="4">
    <source>
        <dbReference type="ARBA" id="ARBA00022660"/>
    </source>
</evidence>
<gene>
    <name evidence="9" type="ORF">CHLNCDRAFT_136424</name>
</gene>
<dbReference type="PANTHER" id="PTHR12653">
    <property type="entry name" value="NADH-UBIQUINONE OXIDOREDUCTASE 13 KD-B SUBUNIT"/>
    <property type="match status" value="1"/>
</dbReference>
<sequence length="166" mass="18073">MLRVACRRLYQQASQLAVTGAAGAAPSLRLGLPASAAAALLAVRGAKTTTGIVGLPVVPDAREELKAQLQAVLDAVAIIPEHAEYRRSVEKTVRYKLSLASQADTPDEQLEELLSKQLEEEIKLCKEELSLIPKMAEWKPWEVPEGYEVEFLEEQQVEAKVGGAPK</sequence>
<dbReference type="OrthoDB" id="286811at2759"/>
<comment type="subcellular location">
    <subcellularLocation>
        <location evidence="1">Mitochondrion inner membrane</location>
        <topology evidence="1">Peripheral membrane protein</topology>
        <orientation evidence="1">Matrix side</orientation>
    </subcellularLocation>
</comment>
<evidence type="ECO:0008006" key="11">
    <source>
        <dbReference type="Google" id="ProtNLM"/>
    </source>
</evidence>
<dbReference type="GO" id="GO:0005743">
    <property type="term" value="C:mitochondrial inner membrane"/>
    <property type="evidence" value="ECO:0007669"/>
    <property type="project" value="UniProtKB-SubCell"/>
</dbReference>
<dbReference type="KEGG" id="cvr:CHLNCDRAFT_136424"/>
<accession>E1ZKB7</accession>
<dbReference type="FunCoup" id="E1ZKB7">
    <property type="interactions" value="1228"/>
</dbReference>
<evidence type="ECO:0000313" key="10">
    <source>
        <dbReference type="Proteomes" id="UP000008141"/>
    </source>
</evidence>
<evidence type="ECO:0000256" key="1">
    <source>
        <dbReference type="ARBA" id="ARBA00004443"/>
    </source>
</evidence>
<keyword evidence="8" id="KW-0472">Membrane</keyword>
<dbReference type="OMA" id="DRIECGQ"/>
<evidence type="ECO:0000256" key="5">
    <source>
        <dbReference type="ARBA" id="ARBA00022792"/>
    </source>
</evidence>
<dbReference type="InterPro" id="IPR006806">
    <property type="entry name" value="NDUFA5"/>
</dbReference>
<keyword evidence="4" id="KW-0679">Respiratory chain</keyword>
<keyword evidence="10" id="KW-1185">Reference proteome</keyword>
<dbReference type="InParanoid" id="E1ZKB7"/>
<evidence type="ECO:0000256" key="7">
    <source>
        <dbReference type="ARBA" id="ARBA00023128"/>
    </source>
</evidence>
<dbReference type="EMBL" id="GL433850">
    <property type="protein sequence ID" value="EFN53778.1"/>
    <property type="molecule type" value="Genomic_DNA"/>
</dbReference>
<reference evidence="9 10" key="1">
    <citation type="journal article" date="2010" name="Plant Cell">
        <title>The Chlorella variabilis NC64A genome reveals adaptation to photosymbiosis, coevolution with viruses, and cryptic sex.</title>
        <authorList>
            <person name="Blanc G."/>
            <person name="Duncan G."/>
            <person name="Agarkova I."/>
            <person name="Borodovsky M."/>
            <person name="Gurnon J."/>
            <person name="Kuo A."/>
            <person name="Lindquist E."/>
            <person name="Lucas S."/>
            <person name="Pangilinan J."/>
            <person name="Polle J."/>
            <person name="Salamov A."/>
            <person name="Terry A."/>
            <person name="Yamada T."/>
            <person name="Dunigan D.D."/>
            <person name="Grigoriev I.V."/>
            <person name="Claverie J.M."/>
            <person name="Van Etten J.L."/>
        </authorList>
    </citation>
    <scope>NUCLEOTIDE SEQUENCE [LARGE SCALE GENOMIC DNA]</scope>
    <source>
        <strain evidence="9 10">NC64A</strain>
    </source>
</reference>
<evidence type="ECO:0000256" key="2">
    <source>
        <dbReference type="ARBA" id="ARBA00010261"/>
    </source>
</evidence>
<dbReference type="RefSeq" id="XP_005845880.1">
    <property type="nucleotide sequence ID" value="XM_005845818.1"/>
</dbReference>
<dbReference type="STRING" id="554065.E1ZKB7"/>
<keyword evidence="6" id="KW-0249">Electron transport</keyword>
<protein>
    <recommendedName>
        <fullName evidence="11">NADH dehydrogenase [ubiquinone] 1 alpha subcomplex subunit 5</fullName>
    </recommendedName>
</protein>
<keyword evidence="5" id="KW-0999">Mitochondrion inner membrane</keyword>
<comment type="similarity">
    <text evidence="2">Belongs to the complex I NDUFA5 subunit family.</text>
</comment>
<keyword evidence="7" id="KW-0496">Mitochondrion</keyword>
<dbReference type="AlphaFoldDB" id="E1ZKB7"/>